<sequence length="110" mass="12192">MDSEDEEMGMDWLWLSQMLESAIPPSPATVIDTGILRPEAPEFVPQSPPIEELEDSQSSLPTTDSADIPSFIEEEVRDEAKIQGEERPVCLQPQSLKNSESVGLFTCQRG</sequence>
<gene>
    <name evidence="2" type="ORF">SPARVUS_LOCUS1574349</name>
</gene>
<dbReference type="Proteomes" id="UP001162483">
    <property type="component" value="Unassembled WGS sequence"/>
</dbReference>
<keyword evidence="3" id="KW-1185">Reference proteome</keyword>
<reference evidence="2" key="1">
    <citation type="submission" date="2023-05" db="EMBL/GenBank/DDBJ databases">
        <authorList>
            <person name="Stuckert A."/>
        </authorList>
    </citation>
    <scope>NUCLEOTIDE SEQUENCE</scope>
</reference>
<proteinExistence type="predicted"/>
<evidence type="ECO:0000313" key="2">
    <source>
        <dbReference type="EMBL" id="CAI9539294.1"/>
    </source>
</evidence>
<name>A0ABN9AV15_9NEOB</name>
<evidence type="ECO:0000313" key="3">
    <source>
        <dbReference type="Proteomes" id="UP001162483"/>
    </source>
</evidence>
<organism evidence="2 3">
    <name type="scientific">Staurois parvus</name>
    <dbReference type="NCBI Taxonomy" id="386267"/>
    <lineage>
        <taxon>Eukaryota</taxon>
        <taxon>Metazoa</taxon>
        <taxon>Chordata</taxon>
        <taxon>Craniata</taxon>
        <taxon>Vertebrata</taxon>
        <taxon>Euteleostomi</taxon>
        <taxon>Amphibia</taxon>
        <taxon>Batrachia</taxon>
        <taxon>Anura</taxon>
        <taxon>Neobatrachia</taxon>
        <taxon>Ranoidea</taxon>
        <taxon>Ranidae</taxon>
        <taxon>Staurois</taxon>
    </lineage>
</organism>
<feature type="region of interest" description="Disordered" evidence="1">
    <location>
        <begin position="38"/>
        <end position="69"/>
    </location>
</feature>
<protein>
    <submittedName>
        <fullName evidence="2">Uncharacterized protein</fullName>
    </submittedName>
</protein>
<dbReference type="EMBL" id="CATNWA010001162">
    <property type="protein sequence ID" value="CAI9539294.1"/>
    <property type="molecule type" value="Genomic_DNA"/>
</dbReference>
<comment type="caution">
    <text evidence="2">The sequence shown here is derived from an EMBL/GenBank/DDBJ whole genome shotgun (WGS) entry which is preliminary data.</text>
</comment>
<evidence type="ECO:0000256" key="1">
    <source>
        <dbReference type="SAM" id="MobiDB-lite"/>
    </source>
</evidence>
<accession>A0ABN9AV15</accession>
<feature type="compositionally biased region" description="Polar residues" evidence="1">
    <location>
        <begin position="56"/>
        <end position="65"/>
    </location>
</feature>